<proteinExistence type="predicted"/>
<accession>A0A173RQZ4</accession>
<dbReference type="AlphaFoldDB" id="A0A173RQZ4"/>
<dbReference type="Proteomes" id="UP000487649">
    <property type="component" value="Unassembled WGS sequence"/>
</dbReference>
<comment type="caution">
    <text evidence="1">The sequence shown here is derived from an EMBL/GenBank/DDBJ whole genome shotgun (WGS) entry which is preliminary data.</text>
</comment>
<name>A0A173RQZ4_9FIRM</name>
<dbReference type="GeneID" id="60059336"/>
<dbReference type="EMBL" id="WMQE01000016">
    <property type="protein sequence ID" value="MTK21431.1"/>
    <property type="molecule type" value="Genomic_DNA"/>
</dbReference>
<organism evidence="1 2">
    <name type="scientific">Turicibacter sanguinis</name>
    <dbReference type="NCBI Taxonomy" id="154288"/>
    <lineage>
        <taxon>Bacteria</taxon>
        <taxon>Bacillati</taxon>
        <taxon>Bacillota</taxon>
        <taxon>Erysipelotrichia</taxon>
        <taxon>Erysipelotrichales</taxon>
        <taxon>Turicibacteraceae</taxon>
        <taxon>Turicibacter</taxon>
    </lineage>
</organism>
<dbReference type="OrthoDB" id="3540923at2"/>
<reference evidence="1 2" key="1">
    <citation type="journal article" date="2019" name="Nat. Med.">
        <title>A library of human gut bacterial isolates paired with longitudinal multiomics data enables mechanistic microbiome research.</title>
        <authorList>
            <person name="Poyet M."/>
            <person name="Groussin M."/>
            <person name="Gibbons S.M."/>
            <person name="Avila-Pacheco J."/>
            <person name="Jiang X."/>
            <person name="Kearney S.M."/>
            <person name="Perrotta A.R."/>
            <person name="Berdy B."/>
            <person name="Zhao S."/>
            <person name="Lieberman T.D."/>
            <person name="Swanson P.K."/>
            <person name="Smith M."/>
            <person name="Roesemann S."/>
            <person name="Alexander J.E."/>
            <person name="Rich S.A."/>
            <person name="Livny J."/>
            <person name="Vlamakis H."/>
            <person name="Clish C."/>
            <person name="Bullock K."/>
            <person name="Deik A."/>
            <person name="Scott J."/>
            <person name="Pierce K.A."/>
            <person name="Xavier R.J."/>
            <person name="Alm E.J."/>
        </authorList>
    </citation>
    <scope>NUCLEOTIDE SEQUENCE [LARGE SCALE GENOMIC DNA]</scope>
    <source>
        <strain evidence="1 2">BIOML-A198</strain>
    </source>
</reference>
<sequence length="120" mass="13491">MVGGGVVADIAKHSSLHQARDNASKTQSLMNRFKRELTEVKLKTNFQIEMDGFTKVADFFFNGFLMGFLVQSKINASYDDISSVKRQVSQVLSQLSSMKNKVESDIISKQVELETFIHQA</sequence>
<gene>
    <name evidence="1" type="ORF">GMA92_08355</name>
</gene>
<dbReference type="RefSeq" id="WP_006785797.1">
    <property type="nucleotide sequence ID" value="NZ_CABJBH010000003.1"/>
</dbReference>
<protein>
    <submittedName>
        <fullName evidence="1">Uncharacterized protein</fullName>
    </submittedName>
</protein>
<evidence type="ECO:0000313" key="1">
    <source>
        <dbReference type="EMBL" id="MTK21431.1"/>
    </source>
</evidence>
<evidence type="ECO:0000313" key="2">
    <source>
        <dbReference type="Proteomes" id="UP000487649"/>
    </source>
</evidence>